<dbReference type="GO" id="GO:0016810">
    <property type="term" value="F:hydrolase activity, acting on carbon-nitrogen (but not peptide) bonds"/>
    <property type="evidence" value="ECO:0007669"/>
    <property type="project" value="InterPro"/>
</dbReference>
<gene>
    <name evidence="2" type="ORF">HD601_002843</name>
</gene>
<dbReference type="Gene3D" id="3.20.20.140">
    <property type="entry name" value="Metal-dependent hydrolases"/>
    <property type="match status" value="1"/>
</dbReference>
<dbReference type="Gene3D" id="2.30.40.10">
    <property type="entry name" value="Urease, subunit C, domain 1"/>
    <property type="match status" value="1"/>
</dbReference>
<evidence type="ECO:0000313" key="2">
    <source>
        <dbReference type="EMBL" id="MBB5788268.1"/>
    </source>
</evidence>
<dbReference type="Pfam" id="PF07969">
    <property type="entry name" value="Amidohydro_3"/>
    <property type="match status" value="1"/>
</dbReference>
<dbReference type="EMBL" id="JACHMM010000001">
    <property type="protein sequence ID" value="MBB5788268.1"/>
    <property type="molecule type" value="Genomic_DNA"/>
</dbReference>
<dbReference type="AlphaFoldDB" id="A0A7W9GQN9"/>
<proteinExistence type="predicted"/>
<comment type="caution">
    <text evidence="2">The sequence shown here is derived from an EMBL/GenBank/DDBJ whole genome shotgun (WGS) entry which is preliminary data.</text>
</comment>
<evidence type="ECO:0000259" key="1">
    <source>
        <dbReference type="Pfam" id="PF07969"/>
    </source>
</evidence>
<name>A0A7W9GQN9_9ACTN</name>
<organism evidence="2 3">
    <name type="scientific">Jiangella mangrovi</name>
    <dbReference type="NCBI Taxonomy" id="1524084"/>
    <lineage>
        <taxon>Bacteria</taxon>
        <taxon>Bacillati</taxon>
        <taxon>Actinomycetota</taxon>
        <taxon>Actinomycetes</taxon>
        <taxon>Jiangellales</taxon>
        <taxon>Jiangellaceae</taxon>
        <taxon>Jiangella</taxon>
    </lineage>
</organism>
<dbReference type="CDD" id="cd01300">
    <property type="entry name" value="YtcJ_like"/>
    <property type="match status" value="1"/>
</dbReference>
<dbReference type="InterPro" id="IPR032466">
    <property type="entry name" value="Metal_Hydrolase"/>
</dbReference>
<evidence type="ECO:0000313" key="3">
    <source>
        <dbReference type="Proteomes" id="UP000542813"/>
    </source>
</evidence>
<feature type="domain" description="Amidohydrolase 3" evidence="1">
    <location>
        <begin position="46"/>
        <end position="552"/>
    </location>
</feature>
<reference evidence="2 3" key="1">
    <citation type="submission" date="2020-08" db="EMBL/GenBank/DDBJ databases">
        <title>Sequencing the genomes of 1000 actinobacteria strains.</title>
        <authorList>
            <person name="Klenk H.-P."/>
        </authorList>
    </citation>
    <scope>NUCLEOTIDE SEQUENCE [LARGE SCALE GENOMIC DNA]</scope>
    <source>
        <strain evidence="2 3">DSM 102122</strain>
    </source>
</reference>
<dbReference type="InterPro" id="IPR011059">
    <property type="entry name" value="Metal-dep_hydrolase_composite"/>
</dbReference>
<keyword evidence="2" id="KW-0378">Hydrolase</keyword>
<dbReference type="Proteomes" id="UP000542813">
    <property type="component" value="Unassembled WGS sequence"/>
</dbReference>
<accession>A0A7W9GQN9</accession>
<dbReference type="PANTHER" id="PTHR22642:SF2">
    <property type="entry name" value="PROTEIN LONG AFTER FAR-RED 3"/>
    <property type="match status" value="1"/>
</dbReference>
<dbReference type="PANTHER" id="PTHR22642">
    <property type="entry name" value="IMIDAZOLONEPROPIONASE"/>
    <property type="match status" value="1"/>
</dbReference>
<dbReference type="SUPFAM" id="SSF51338">
    <property type="entry name" value="Composite domain of metallo-dependent hydrolases"/>
    <property type="match status" value="1"/>
</dbReference>
<dbReference type="InterPro" id="IPR033932">
    <property type="entry name" value="YtcJ-like"/>
</dbReference>
<keyword evidence="3" id="KW-1185">Reference proteome</keyword>
<dbReference type="InterPro" id="IPR013108">
    <property type="entry name" value="Amidohydro_3"/>
</dbReference>
<dbReference type="Gene3D" id="3.10.310.70">
    <property type="match status" value="1"/>
</dbReference>
<sequence>MELDLLVTGARIATMDPARPAATRLGVWRGRVAGLDEEVDGLRARRTIDFGGATVLPGFVDAHSHLAWTGMAAVLVDLSACRTRDAVLDAIRRAADATTGTTAGDGRGEAWVDLAGYDQRPLGGHLTRDDLERAAPGRRVYVRHISGHACLVSDAVLATVTDDEFAAHAPGVVRDATGRPTGLLEEGAMAIARARRLPYGLDEIVAAIETAGRECLAQGITTVAEAGIVTDLAGSSPVELAAYQVAREQGRLPVRVQAMVPAAMLRPSGAAPGDGIARAIDLGLRTGLGDDRLSVGALKLWLDGGMMARTAALTAPYLTTDGATGGSVGHGGTGQLAFDHDELASLILDAHRAGWQLAIHAIGDAAVDQAIAVVTAAQRAHPRPDARHRVEHGGLVRPDQLPRLAEAGLTVVVQPTFLHAFGDDYTAIMGPERSGWMYRGRAFLDHGIAVAGSSDRPVADGAPLRAIQFMVERASSSGAPVGPDEAVTVDEALAAYTTGSAYACRIDDVAGRLAAGTLADLVVLGADPREVAPSAIADIPIVATVLGGEVVHGAI</sequence>
<dbReference type="SUPFAM" id="SSF51556">
    <property type="entry name" value="Metallo-dependent hydrolases"/>
    <property type="match status" value="1"/>
</dbReference>
<protein>
    <submittedName>
        <fullName evidence="2">Putative amidohydrolase YtcJ</fullName>
    </submittedName>
</protein>